<feature type="domain" description="Histidine kinase" evidence="7">
    <location>
        <begin position="323"/>
        <end position="551"/>
    </location>
</feature>
<evidence type="ECO:0000256" key="4">
    <source>
        <dbReference type="ARBA" id="ARBA00022679"/>
    </source>
</evidence>
<comment type="catalytic activity">
    <reaction evidence="1">
        <text>ATP + protein L-histidine = ADP + protein N-phospho-L-histidine.</text>
        <dbReference type="EC" id="2.7.13.3"/>
    </reaction>
</comment>
<dbReference type="Gene3D" id="3.30.450.20">
    <property type="entry name" value="PAS domain"/>
    <property type="match status" value="2"/>
</dbReference>
<keyword evidence="10" id="KW-1185">Reference proteome</keyword>
<dbReference type="SUPFAM" id="SSF47384">
    <property type="entry name" value="Homodimeric domain of signal transducing histidine kinase"/>
    <property type="match status" value="1"/>
</dbReference>
<dbReference type="InterPro" id="IPR013656">
    <property type="entry name" value="PAS_4"/>
</dbReference>
<dbReference type="PANTHER" id="PTHR42878">
    <property type="entry name" value="TWO-COMPONENT HISTIDINE KINASE"/>
    <property type="match status" value="1"/>
</dbReference>
<dbReference type="GO" id="GO:0030295">
    <property type="term" value="F:protein kinase activator activity"/>
    <property type="evidence" value="ECO:0007669"/>
    <property type="project" value="TreeGrafter"/>
</dbReference>
<evidence type="ECO:0000313" key="10">
    <source>
        <dbReference type="Proteomes" id="UP000184368"/>
    </source>
</evidence>
<evidence type="ECO:0000256" key="1">
    <source>
        <dbReference type="ARBA" id="ARBA00000085"/>
    </source>
</evidence>
<dbReference type="PROSITE" id="PS50109">
    <property type="entry name" value="HIS_KIN"/>
    <property type="match status" value="1"/>
</dbReference>
<evidence type="ECO:0000256" key="5">
    <source>
        <dbReference type="ARBA" id="ARBA00022777"/>
    </source>
</evidence>
<evidence type="ECO:0000256" key="6">
    <source>
        <dbReference type="ARBA" id="ARBA00023136"/>
    </source>
</evidence>
<dbReference type="InterPro" id="IPR035965">
    <property type="entry name" value="PAS-like_dom_sf"/>
</dbReference>
<dbReference type="SMART" id="SM00388">
    <property type="entry name" value="HisKA"/>
    <property type="match status" value="1"/>
</dbReference>
<dbReference type="EC" id="2.7.13.3" evidence="2"/>
<dbReference type="OrthoDB" id="607558at2"/>
<dbReference type="InterPro" id="IPR003661">
    <property type="entry name" value="HisK_dim/P_dom"/>
</dbReference>
<evidence type="ECO:0000256" key="2">
    <source>
        <dbReference type="ARBA" id="ARBA00012438"/>
    </source>
</evidence>
<dbReference type="EMBL" id="FQUO01000005">
    <property type="protein sequence ID" value="SHF14274.1"/>
    <property type="molecule type" value="Genomic_DNA"/>
</dbReference>
<dbReference type="PANTHER" id="PTHR42878:SF15">
    <property type="entry name" value="BACTERIOPHYTOCHROME"/>
    <property type="match status" value="1"/>
</dbReference>
<dbReference type="SUPFAM" id="SSF55785">
    <property type="entry name" value="PYP-like sensor domain (PAS domain)"/>
    <property type="match status" value="2"/>
</dbReference>
<name>A0A1M4Z8D1_9BACT</name>
<keyword evidence="3" id="KW-0597">Phosphoprotein</keyword>
<dbReference type="Proteomes" id="UP000184368">
    <property type="component" value="Unassembled WGS sequence"/>
</dbReference>
<dbReference type="InterPro" id="IPR000014">
    <property type="entry name" value="PAS"/>
</dbReference>
<dbReference type="PRINTS" id="PR00344">
    <property type="entry name" value="BCTRLSENSOR"/>
</dbReference>
<dbReference type="GO" id="GO:0000155">
    <property type="term" value="F:phosphorelay sensor kinase activity"/>
    <property type="evidence" value="ECO:0007669"/>
    <property type="project" value="InterPro"/>
</dbReference>
<evidence type="ECO:0000256" key="3">
    <source>
        <dbReference type="ARBA" id="ARBA00022553"/>
    </source>
</evidence>
<dbReference type="InterPro" id="IPR005467">
    <property type="entry name" value="His_kinase_dom"/>
</dbReference>
<evidence type="ECO:0000313" key="9">
    <source>
        <dbReference type="EMBL" id="SHF14274.1"/>
    </source>
</evidence>
<keyword evidence="6" id="KW-0472">Membrane</keyword>
<reference evidence="9 10" key="1">
    <citation type="submission" date="2016-11" db="EMBL/GenBank/DDBJ databases">
        <authorList>
            <person name="Jaros S."/>
            <person name="Januszkiewicz K."/>
            <person name="Wedrychowicz H."/>
        </authorList>
    </citation>
    <scope>NUCLEOTIDE SEQUENCE [LARGE SCALE GENOMIC DNA]</scope>
    <source>
        <strain evidence="9 10">DSM 26897</strain>
    </source>
</reference>
<dbReference type="GO" id="GO:0000156">
    <property type="term" value="F:phosphorelay response regulator activity"/>
    <property type="evidence" value="ECO:0007669"/>
    <property type="project" value="TreeGrafter"/>
</dbReference>
<accession>A0A1M4Z8D1</accession>
<dbReference type="GO" id="GO:0007234">
    <property type="term" value="P:osmosensory signaling via phosphorelay pathway"/>
    <property type="evidence" value="ECO:0007669"/>
    <property type="project" value="TreeGrafter"/>
</dbReference>
<dbReference type="GO" id="GO:0016020">
    <property type="term" value="C:membrane"/>
    <property type="evidence" value="ECO:0007669"/>
    <property type="project" value="UniProtKB-SubCell"/>
</dbReference>
<dbReference type="InterPro" id="IPR003594">
    <property type="entry name" value="HATPase_dom"/>
</dbReference>
<keyword evidence="5" id="KW-0418">Kinase</keyword>
<dbReference type="FunFam" id="3.30.565.10:FF:000006">
    <property type="entry name" value="Sensor histidine kinase WalK"/>
    <property type="match status" value="1"/>
</dbReference>
<evidence type="ECO:0000259" key="8">
    <source>
        <dbReference type="PROSITE" id="PS50113"/>
    </source>
</evidence>
<dbReference type="CDD" id="cd00082">
    <property type="entry name" value="HisKA"/>
    <property type="match status" value="1"/>
</dbReference>
<keyword evidence="4" id="KW-0808">Transferase</keyword>
<dbReference type="Gene3D" id="3.30.565.10">
    <property type="entry name" value="Histidine kinase-like ATPase, C-terminal domain"/>
    <property type="match status" value="1"/>
</dbReference>
<dbReference type="Pfam" id="PF00512">
    <property type="entry name" value="HisKA"/>
    <property type="match status" value="1"/>
</dbReference>
<dbReference type="InterPro" id="IPR004358">
    <property type="entry name" value="Sig_transdc_His_kin-like_C"/>
</dbReference>
<dbReference type="STRING" id="1302690.BUE76_22205"/>
<sequence length="551" mass="62605">MPDQSFTPFQIPEPYYLALFEALPGNNVLVKADLPKLTMLAATPTFLEQTESTKEAVIGKGVFEAFPVNTDPNYTGGSELFNSYQHAILKREPHVLPVQRYDLKNEDGSFTEKYWRVSNRPVLSPDGEVAYVINSCEDITAQVKAEKDNQAHQELKGHFKQLQESEARFRSLLTAAPIGIAIYKGRDLVVEMANTTIMELWGKGDGVIGKSFAEIMPELENQPFLKILDDVYTSGETFQTMEAPVDVMRNSKLTRGYYDFSYTPLFDTNGEVYAIMNIATDVSERVQGRLLLEEKVKERTQEWQKANQELQRSNVNLEEFAYAASHDMKEPIRKIHFFSDRIKSTLQDRMTDLEKQSFERMELAAKRMGSLIDDLLSYSQISLRPRTLEAVNMNGLIELVLEDLDLEIEDKRATITVDKLFTVQGHHRQLQQAFHNLIGNSLKYSKPDVAPQIKISCKKMQGNETSLHLSVEEGQKTFYCLTVRDNGIGFEKEDAERIFHVFTRLHGNAEYRGTGIGLSIVRKVVENHNGYIWAESKPGEGAAFHVLLPID</sequence>
<evidence type="ECO:0000259" key="7">
    <source>
        <dbReference type="PROSITE" id="PS50109"/>
    </source>
</evidence>
<dbReference type="RefSeq" id="WP_083596440.1">
    <property type="nucleotide sequence ID" value="NZ_FQUO01000005.1"/>
</dbReference>
<dbReference type="NCBIfam" id="TIGR00229">
    <property type="entry name" value="sensory_box"/>
    <property type="match status" value="1"/>
</dbReference>
<organism evidence="9 10">
    <name type="scientific">Cnuella takakiae</name>
    <dbReference type="NCBI Taxonomy" id="1302690"/>
    <lineage>
        <taxon>Bacteria</taxon>
        <taxon>Pseudomonadati</taxon>
        <taxon>Bacteroidota</taxon>
        <taxon>Chitinophagia</taxon>
        <taxon>Chitinophagales</taxon>
        <taxon>Chitinophagaceae</taxon>
        <taxon>Cnuella</taxon>
    </lineage>
</organism>
<protein>
    <recommendedName>
        <fullName evidence="2">histidine kinase</fullName>
        <ecNumber evidence="2">2.7.13.3</ecNumber>
    </recommendedName>
</protein>
<gene>
    <name evidence="9" type="ORF">SAMN05444008_105127</name>
</gene>
<proteinExistence type="predicted"/>
<dbReference type="Pfam" id="PF08448">
    <property type="entry name" value="PAS_4"/>
    <property type="match status" value="1"/>
</dbReference>
<dbReference type="AlphaFoldDB" id="A0A1M4Z8D1"/>
<dbReference type="InterPro" id="IPR036890">
    <property type="entry name" value="HATPase_C_sf"/>
</dbReference>
<dbReference type="SMART" id="SM00387">
    <property type="entry name" value="HATPase_c"/>
    <property type="match status" value="1"/>
</dbReference>
<dbReference type="PROSITE" id="PS50113">
    <property type="entry name" value="PAC"/>
    <property type="match status" value="1"/>
</dbReference>
<dbReference type="InterPro" id="IPR036097">
    <property type="entry name" value="HisK_dim/P_sf"/>
</dbReference>
<dbReference type="InterPro" id="IPR050351">
    <property type="entry name" value="BphY/WalK/GraS-like"/>
</dbReference>
<dbReference type="Gene3D" id="1.10.287.130">
    <property type="match status" value="1"/>
</dbReference>
<feature type="domain" description="PAC" evidence="8">
    <location>
        <begin position="241"/>
        <end position="294"/>
    </location>
</feature>
<dbReference type="Pfam" id="PF02518">
    <property type="entry name" value="HATPase_c"/>
    <property type="match status" value="1"/>
</dbReference>
<dbReference type="SUPFAM" id="SSF55874">
    <property type="entry name" value="ATPase domain of HSP90 chaperone/DNA topoisomerase II/histidine kinase"/>
    <property type="match status" value="1"/>
</dbReference>
<dbReference type="InterPro" id="IPR000700">
    <property type="entry name" value="PAS-assoc_C"/>
</dbReference>